<dbReference type="Pfam" id="PF21237">
    <property type="entry name" value="Pus10_N_euk"/>
    <property type="match status" value="1"/>
</dbReference>
<evidence type="ECO:0000313" key="11">
    <source>
        <dbReference type="Proteomes" id="UP001627154"/>
    </source>
</evidence>
<evidence type="ECO:0000259" key="8">
    <source>
        <dbReference type="Pfam" id="PF21237"/>
    </source>
</evidence>
<evidence type="ECO:0000256" key="7">
    <source>
        <dbReference type="ARBA" id="ARBA00083669"/>
    </source>
</evidence>
<dbReference type="GO" id="GO:0160148">
    <property type="term" value="F:tRNA pseudouridine(55) synthase activity"/>
    <property type="evidence" value="ECO:0007669"/>
    <property type="project" value="UniProtKB-EC"/>
</dbReference>
<dbReference type="PANTHER" id="PTHR21568">
    <property type="entry name" value="TRNA PSEUDOURIDINE SYNTHASE PUS10"/>
    <property type="match status" value="1"/>
</dbReference>
<dbReference type="FunFam" id="3.30.70.2510:FF:000001">
    <property type="entry name" value="tRNA pseudouridine synthase Pus10"/>
    <property type="match status" value="1"/>
</dbReference>
<dbReference type="InterPro" id="IPR020103">
    <property type="entry name" value="PsdUridine_synth_cat_dom_sf"/>
</dbReference>
<evidence type="ECO:0000256" key="1">
    <source>
        <dbReference type="ARBA" id="ARBA00009652"/>
    </source>
</evidence>
<evidence type="ECO:0000259" key="9">
    <source>
        <dbReference type="Pfam" id="PF21238"/>
    </source>
</evidence>
<dbReference type="AlphaFoldDB" id="A0ABD2VU43"/>
<dbReference type="GO" id="GO:0031119">
    <property type="term" value="P:tRNA pseudouridine synthesis"/>
    <property type="evidence" value="ECO:0007669"/>
    <property type="project" value="UniProtKB-ARBA"/>
</dbReference>
<dbReference type="InterPro" id="IPR048742">
    <property type="entry name" value="Pus10_N_euk"/>
</dbReference>
<dbReference type="InterPro" id="IPR048741">
    <property type="entry name" value="Pus10-like_C"/>
</dbReference>
<evidence type="ECO:0000256" key="5">
    <source>
        <dbReference type="ARBA" id="ARBA00075270"/>
    </source>
</evidence>
<reference evidence="10 11" key="1">
    <citation type="journal article" date="2024" name="bioRxiv">
        <title>A reference genome for Trichogramma kaykai: A tiny desert-dwelling parasitoid wasp with competing sex-ratio distorters.</title>
        <authorList>
            <person name="Culotta J."/>
            <person name="Lindsey A.R."/>
        </authorList>
    </citation>
    <scope>NUCLEOTIDE SEQUENCE [LARGE SCALE GENOMIC DNA]</scope>
    <source>
        <strain evidence="10 11">KSX58</strain>
    </source>
</reference>
<dbReference type="PANTHER" id="PTHR21568:SF0">
    <property type="entry name" value="TRNA PSEUDOURIDINE SYNTHASE PUS10"/>
    <property type="match status" value="1"/>
</dbReference>
<keyword evidence="11" id="KW-1185">Reference proteome</keyword>
<dbReference type="Gene3D" id="3.30.70.3190">
    <property type="match status" value="1"/>
</dbReference>
<feature type="domain" description="Pus10-like C-terminal" evidence="9">
    <location>
        <begin position="243"/>
        <end position="491"/>
    </location>
</feature>
<accession>A0ABD2VU43</accession>
<evidence type="ECO:0000256" key="4">
    <source>
        <dbReference type="ARBA" id="ARBA00023235"/>
    </source>
</evidence>
<feature type="domain" description="Pus10 N-terminal eukaryotes" evidence="8">
    <location>
        <begin position="60"/>
        <end position="229"/>
    </location>
</feature>
<evidence type="ECO:0000256" key="2">
    <source>
        <dbReference type="ARBA" id="ARBA00012787"/>
    </source>
</evidence>
<comment type="caution">
    <text evidence="10">The sequence shown here is derived from an EMBL/GenBank/DDBJ whole genome shotgun (WGS) entry which is preliminary data.</text>
</comment>
<protein>
    <recommendedName>
        <fullName evidence="2">tRNA pseudouridine(55) synthase</fullName>
        <ecNumber evidence="2">5.4.99.25</ecNumber>
    </recommendedName>
    <alternativeName>
        <fullName evidence="7">tRNA pseudouridine 55 synthase</fullName>
    </alternativeName>
    <alternativeName>
        <fullName evidence="5">tRNA pseudouridylate synthase</fullName>
    </alternativeName>
    <alternativeName>
        <fullName evidence="6">tRNA-uridine isomerase</fullName>
    </alternativeName>
</protein>
<proteinExistence type="inferred from homology"/>
<dbReference type="Proteomes" id="UP001627154">
    <property type="component" value="Unassembled WGS sequence"/>
</dbReference>
<comment type="similarity">
    <text evidence="1">Belongs to the pseudouridine synthase Pus10 family.</text>
</comment>
<evidence type="ECO:0000313" key="10">
    <source>
        <dbReference type="EMBL" id="KAL3384047.1"/>
    </source>
</evidence>
<dbReference type="EMBL" id="JBJJXI010000179">
    <property type="protein sequence ID" value="KAL3384047.1"/>
    <property type="molecule type" value="Genomic_DNA"/>
</dbReference>
<dbReference type="EC" id="5.4.99.25" evidence="2"/>
<keyword evidence="4" id="KW-0413">Isomerase</keyword>
<dbReference type="FunFam" id="3.30.70.3190:FF:000001">
    <property type="entry name" value="tRNA pseudouridine synthase Pus10"/>
    <property type="match status" value="1"/>
</dbReference>
<dbReference type="SUPFAM" id="SSF55120">
    <property type="entry name" value="Pseudouridine synthase"/>
    <property type="match status" value="1"/>
</dbReference>
<evidence type="ECO:0000256" key="6">
    <source>
        <dbReference type="ARBA" id="ARBA00079393"/>
    </source>
</evidence>
<gene>
    <name evidence="10" type="ORF">TKK_020121</name>
</gene>
<dbReference type="InterPro" id="IPR039894">
    <property type="entry name" value="Pus10-like"/>
</dbReference>
<sequence>MSVNREGVNTLRFKVCTKFLNIGCCLCCSLRLCGVDFTKQKLEPECLFEQEKLNYMVESCIICLGILQVEFITSCVKEFQKNTELSKYDSENIKINVRIPASVQIRERMVVNFLLKQHSSKISLSEFLKNIQSVKTVWKWCLLKLIQRVISKQIKESPLTLDFSILYCNEEKEMNDMFTSFTQAKNCININRKKLRDATKKNISSLIPSMSDEDFQVCFPSLPNKPGKAELSKQMTLKHDSIYIAGRYVKRTRLLCQTPWFINGKTISNDSIQESISTDMKKYTLSDASKFICSGREDVDVRMILNGRPFALELINPKVTKLQIDDLQTFSNNLLKNQKLTIFGNLKIVNKKSLNKLKLGEQSKVKTYRALCFSKQNFDKTTFLEKLTQLEKITINQVTPVRVLHRRSLSTRPRMIYEIRARSPSSQELNKYHTNYNFLPPESRVFIVDIKTQAGTYIKEFINGDFGRTFPSLSDLLNCKLEILALDVTNINLKWP</sequence>
<name>A0ABD2VU43_9HYME</name>
<evidence type="ECO:0000256" key="3">
    <source>
        <dbReference type="ARBA" id="ARBA00022694"/>
    </source>
</evidence>
<organism evidence="10 11">
    <name type="scientific">Trichogramma kaykai</name>
    <dbReference type="NCBI Taxonomy" id="54128"/>
    <lineage>
        <taxon>Eukaryota</taxon>
        <taxon>Metazoa</taxon>
        <taxon>Ecdysozoa</taxon>
        <taxon>Arthropoda</taxon>
        <taxon>Hexapoda</taxon>
        <taxon>Insecta</taxon>
        <taxon>Pterygota</taxon>
        <taxon>Neoptera</taxon>
        <taxon>Endopterygota</taxon>
        <taxon>Hymenoptera</taxon>
        <taxon>Apocrita</taxon>
        <taxon>Proctotrupomorpha</taxon>
        <taxon>Chalcidoidea</taxon>
        <taxon>Trichogrammatidae</taxon>
        <taxon>Trichogramma</taxon>
    </lineage>
</organism>
<dbReference type="Gene3D" id="3.30.70.2510">
    <property type="match status" value="1"/>
</dbReference>
<dbReference type="Pfam" id="PF21238">
    <property type="entry name" value="Pus10_C"/>
    <property type="match status" value="1"/>
</dbReference>
<keyword evidence="3" id="KW-0819">tRNA processing</keyword>